<evidence type="ECO:0000256" key="1">
    <source>
        <dbReference type="ARBA" id="ARBA00022593"/>
    </source>
</evidence>
<comment type="subcellular location">
    <subcellularLocation>
        <location evidence="4">Peroxisome membrane</location>
    </subcellularLocation>
</comment>
<dbReference type="STRING" id="45607.A0A2T0FK28"/>
<dbReference type="RefSeq" id="XP_024665274.1">
    <property type="nucleotide sequence ID" value="XM_024809506.1"/>
</dbReference>
<keyword evidence="6" id="KW-1185">Reference proteome</keyword>
<reference evidence="5 6" key="1">
    <citation type="submission" date="2017-04" db="EMBL/GenBank/DDBJ databases">
        <title>Genome sequencing of [Candida] sorbophila.</title>
        <authorList>
            <person name="Ahn J.O."/>
        </authorList>
    </citation>
    <scope>NUCLEOTIDE SEQUENCE [LARGE SCALE GENOMIC DNA]</scope>
    <source>
        <strain evidence="5 6">DS02</strain>
    </source>
</reference>
<dbReference type="AlphaFoldDB" id="A0A2T0FK28"/>
<evidence type="ECO:0000313" key="5">
    <source>
        <dbReference type="EMBL" id="PRT55329.1"/>
    </source>
</evidence>
<dbReference type="Proteomes" id="UP000238350">
    <property type="component" value="Unassembled WGS sequence"/>
</dbReference>
<protein>
    <submittedName>
        <fullName evidence="5">Peroxisomal biogenesis factor 11</fullName>
    </submittedName>
</protein>
<keyword evidence="1" id="KW-0962">Peroxisome biogenesis</keyword>
<evidence type="ECO:0000256" key="3">
    <source>
        <dbReference type="ARBA" id="ARBA00023140"/>
    </source>
</evidence>
<dbReference type="EMBL" id="NDIQ01000021">
    <property type="protein sequence ID" value="PRT55329.1"/>
    <property type="molecule type" value="Genomic_DNA"/>
</dbReference>
<dbReference type="PANTHER" id="PTHR12652:SF50">
    <property type="entry name" value="PEROXIN 11"/>
    <property type="match status" value="1"/>
</dbReference>
<dbReference type="InterPro" id="IPR008733">
    <property type="entry name" value="PEX11"/>
</dbReference>
<evidence type="ECO:0000256" key="2">
    <source>
        <dbReference type="ARBA" id="ARBA00023136"/>
    </source>
</evidence>
<gene>
    <name evidence="5" type="ORF">B9G98_02949</name>
</gene>
<organism evidence="5 6">
    <name type="scientific">Wickerhamiella sorbophila</name>
    <dbReference type="NCBI Taxonomy" id="45607"/>
    <lineage>
        <taxon>Eukaryota</taxon>
        <taxon>Fungi</taxon>
        <taxon>Dikarya</taxon>
        <taxon>Ascomycota</taxon>
        <taxon>Saccharomycotina</taxon>
        <taxon>Dipodascomycetes</taxon>
        <taxon>Dipodascales</taxon>
        <taxon>Trichomonascaceae</taxon>
        <taxon>Wickerhamiella</taxon>
    </lineage>
</organism>
<accession>A0A2T0FK28</accession>
<dbReference type="PANTHER" id="PTHR12652">
    <property type="entry name" value="PEROXISOMAL BIOGENESIS FACTOR 11"/>
    <property type="match status" value="1"/>
</dbReference>
<evidence type="ECO:0000313" key="6">
    <source>
        <dbReference type="Proteomes" id="UP000238350"/>
    </source>
</evidence>
<comment type="caution">
    <text evidence="5">The sequence shown here is derived from an EMBL/GenBank/DDBJ whole genome shotgun (WGS) entry which is preliminary data.</text>
</comment>
<sequence>MPCITEHPLYAKTLSNLERTVVRDKLLRLVQYYARFMAYYTLRKGYSKGIVQHYDIIKKQLSLARKLFRVGKPFGALKAFLAELRNQTADPVLHFTTLARNFGYGGYLTLDIFNWAQSVKLANFDAKTAHLLGVWANRLWLVSTLSQLVAAVYNLYRADAKIRTLTNSEKDEAVRKQTEAQIKKLRVQSLWYLLDSCIPATSLGYTPLDDGFVGICGVITSYIGLKSVW</sequence>
<proteinExistence type="predicted"/>
<dbReference type="GO" id="GO:0016559">
    <property type="term" value="P:peroxisome fission"/>
    <property type="evidence" value="ECO:0007669"/>
    <property type="project" value="InterPro"/>
</dbReference>
<name>A0A2T0FK28_9ASCO</name>
<keyword evidence="3" id="KW-0576">Peroxisome</keyword>
<dbReference type="Pfam" id="PF05648">
    <property type="entry name" value="PEX11"/>
    <property type="match status" value="1"/>
</dbReference>
<dbReference type="GeneID" id="36516697"/>
<dbReference type="OrthoDB" id="411017at2759"/>
<evidence type="ECO:0000256" key="4">
    <source>
        <dbReference type="ARBA" id="ARBA00046271"/>
    </source>
</evidence>
<dbReference type="GO" id="GO:0005778">
    <property type="term" value="C:peroxisomal membrane"/>
    <property type="evidence" value="ECO:0007669"/>
    <property type="project" value="UniProtKB-SubCell"/>
</dbReference>
<keyword evidence="2" id="KW-0472">Membrane</keyword>